<gene>
    <name evidence="2" type="ORF">PCOR1329_LOCUS3907</name>
</gene>
<evidence type="ECO:0000256" key="1">
    <source>
        <dbReference type="SAM" id="MobiDB-lite"/>
    </source>
</evidence>
<proteinExistence type="predicted"/>
<dbReference type="Proteomes" id="UP001189429">
    <property type="component" value="Unassembled WGS sequence"/>
</dbReference>
<evidence type="ECO:0000313" key="2">
    <source>
        <dbReference type="EMBL" id="CAK0793696.1"/>
    </source>
</evidence>
<comment type="caution">
    <text evidence="2">The sequence shown here is derived from an EMBL/GenBank/DDBJ whole genome shotgun (WGS) entry which is preliminary data.</text>
</comment>
<evidence type="ECO:0000313" key="3">
    <source>
        <dbReference type="Proteomes" id="UP001189429"/>
    </source>
</evidence>
<feature type="region of interest" description="Disordered" evidence="1">
    <location>
        <begin position="219"/>
        <end position="242"/>
    </location>
</feature>
<organism evidence="2 3">
    <name type="scientific">Prorocentrum cordatum</name>
    <dbReference type="NCBI Taxonomy" id="2364126"/>
    <lineage>
        <taxon>Eukaryota</taxon>
        <taxon>Sar</taxon>
        <taxon>Alveolata</taxon>
        <taxon>Dinophyceae</taxon>
        <taxon>Prorocentrales</taxon>
        <taxon>Prorocentraceae</taxon>
        <taxon>Prorocentrum</taxon>
    </lineage>
</organism>
<reference evidence="2" key="1">
    <citation type="submission" date="2023-10" db="EMBL/GenBank/DDBJ databases">
        <authorList>
            <person name="Chen Y."/>
            <person name="Shah S."/>
            <person name="Dougan E. K."/>
            <person name="Thang M."/>
            <person name="Chan C."/>
        </authorList>
    </citation>
    <scope>NUCLEOTIDE SEQUENCE [LARGE SCALE GENOMIC DNA]</scope>
</reference>
<dbReference type="EMBL" id="CAUYUJ010001014">
    <property type="protein sequence ID" value="CAK0793696.1"/>
    <property type="molecule type" value="Genomic_DNA"/>
</dbReference>
<keyword evidence="3" id="KW-1185">Reference proteome</keyword>
<sequence length="242" mass="27916">MNERALMRRAIPKSSKLSDDEILRAHDLTAKVDEVEQNEPKASPLDEIAHLEHSDEVDPTVAPDQSGTFRTIRQKLKIDVPNDLEAYRKRMRMDLHLWLMLSARFMNKPWLEGTTFGPFERFVDYILGKKIFKTFVDEPDREVPSWSLVLSFEHRLRVEALKLVRDQGHALSKALDHVVADSSLRSLHFVTSSPSPTRACTRGRLPRARRRQSRFGLILPKGRAEERGEEAEDGGLRARRER</sequence>
<protein>
    <submittedName>
        <fullName evidence="2">Uncharacterized protein</fullName>
    </submittedName>
</protein>
<name>A0ABN9PT54_9DINO</name>
<accession>A0ABN9PT54</accession>